<evidence type="ECO:0000313" key="3">
    <source>
        <dbReference type="Proteomes" id="UP000677244"/>
    </source>
</evidence>
<dbReference type="RefSeq" id="WP_209137423.1">
    <property type="nucleotide sequence ID" value="NZ_JAGHKO010000001.1"/>
</dbReference>
<organism evidence="2 3">
    <name type="scientific">Niastella soli</name>
    <dbReference type="NCBI Taxonomy" id="2821487"/>
    <lineage>
        <taxon>Bacteria</taxon>
        <taxon>Pseudomonadati</taxon>
        <taxon>Bacteroidota</taxon>
        <taxon>Chitinophagia</taxon>
        <taxon>Chitinophagales</taxon>
        <taxon>Chitinophagaceae</taxon>
        <taxon>Niastella</taxon>
    </lineage>
</organism>
<keyword evidence="3" id="KW-1185">Reference proteome</keyword>
<accession>A0ABS3YN84</accession>
<name>A0ABS3YN84_9BACT</name>
<proteinExistence type="predicted"/>
<evidence type="ECO:0000256" key="1">
    <source>
        <dbReference type="SAM" id="SignalP"/>
    </source>
</evidence>
<protein>
    <recommendedName>
        <fullName evidence="4">DUF4440 domain-containing protein</fullName>
    </recommendedName>
</protein>
<gene>
    <name evidence="2" type="ORF">J7I42_03705</name>
</gene>
<dbReference type="EMBL" id="JAGHKO010000001">
    <property type="protein sequence ID" value="MBO9199357.1"/>
    <property type="molecule type" value="Genomic_DNA"/>
</dbReference>
<feature type="signal peptide" evidence="1">
    <location>
        <begin position="1"/>
        <end position="23"/>
    </location>
</feature>
<dbReference type="Gene3D" id="3.10.450.50">
    <property type="match status" value="1"/>
</dbReference>
<evidence type="ECO:0000313" key="2">
    <source>
        <dbReference type="EMBL" id="MBO9199357.1"/>
    </source>
</evidence>
<reference evidence="2 3" key="1">
    <citation type="submission" date="2021-03" db="EMBL/GenBank/DDBJ databases">
        <title>Assistant Professor.</title>
        <authorList>
            <person name="Huq M.A."/>
        </authorList>
    </citation>
    <scope>NUCLEOTIDE SEQUENCE [LARGE SCALE GENOMIC DNA]</scope>
    <source>
        <strain evidence="2 3">MAH-29</strain>
    </source>
</reference>
<feature type="chain" id="PRO_5045953225" description="DUF4440 domain-containing protein" evidence="1">
    <location>
        <begin position="24"/>
        <end position="273"/>
    </location>
</feature>
<keyword evidence="1" id="KW-0732">Signal</keyword>
<sequence length="273" mass="30878">MSFSRTKITWLLLFTGFYFHAKAQSEIAIAEQAFAQMAKDSGTKKAFIQFLDSSSLIFYKGQSHNALSFWKNLSDNGGLLLWKPVYTGMAASGEMGFSTGPFEQHDVPAGPVNQSGNYSSIWVKNKQGQWKVLIDLGMPYKPSLFQKNWEQTEQTGLLPATTATGWQQVEQELITHFQHNGRQAFLPYLTNGSWFNIQDQSPLHTAKDIKAGLQQIPADLQFQYMGGALSAAGDLFYAYGIVDRHGNKENYLRVWGHKKDGWKLLLQVLRWVR</sequence>
<comment type="caution">
    <text evidence="2">The sequence shown here is derived from an EMBL/GenBank/DDBJ whole genome shotgun (WGS) entry which is preliminary data.</text>
</comment>
<dbReference type="Proteomes" id="UP000677244">
    <property type="component" value="Unassembled WGS sequence"/>
</dbReference>
<evidence type="ECO:0008006" key="4">
    <source>
        <dbReference type="Google" id="ProtNLM"/>
    </source>
</evidence>